<organism evidence="7 8">
    <name type="scientific">Diaporthe australafricana</name>
    <dbReference type="NCBI Taxonomy" id="127596"/>
    <lineage>
        <taxon>Eukaryota</taxon>
        <taxon>Fungi</taxon>
        <taxon>Dikarya</taxon>
        <taxon>Ascomycota</taxon>
        <taxon>Pezizomycotina</taxon>
        <taxon>Sordariomycetes</taxon>
        <taxon>Sordariomycetidae</taxon>
        <taxon>Diaporthales</taxon>
        <taxon>Diaporthaceae</taxon>
        <taxon>Diaporthe</taxon>
    </lineage>
</organism>
<feature type="transmembrane region" description="Helical" evidence="6">
    <location>
        <begin position="256"/>
        <end position="276"/>
    </location>
</feature>
<feature type="transmembrane region" description="Helical" evidence="6">
    <location>
        <begin position="117"/>
        <end position="136"/>
    </location>
</feature>
<gene>
    <name evidence="7" type="ORF">Daus18300_010668</name>
</gene>
<proteinExistence type="predicted"/>
<dbReference type="InterPro" id="IPR004695">
    <property type="entry name" value="SLAC1/Mae1/Ssu1/TehA"/>
</dbReference>
<evidence type="ECO:0000256" key="3">
    <source>
        <dbReference type="ARBA" id="ARBA00022989"/>
    </source>
</evidence>
<dbReference type="CDD" id="cd09317">
    <property type="entry name" value="TDT_Mae1_like"/>
    <property type="match status" value="1"/>
</dbReference>
<feature type="region of interest" description="Disordered" evidence="5">
    <location>
        <begin position="1"/>
        <end position="30"/>
    </location>
</feature>
<protein>
    <recommendedName>
        <fullName evidence="9">Malic acid transport protein</fullName>
    </recommendedName>
</protein>
<evidence type="ECO:0000256" key="1">
    <source>
        <dbReference type="ARBA" id="ARBA00004141"/>
    </source>
</evidence>
<feature type="transmembrane region" description="Helical" evidence="6">
    <location>
        <begin position="357"/>
        <end position="377"/>
    </location>
</feature>
<keyword evidence="4 6" id="KW-0472">Membrane</keyword>
<dbReference type="PANTHER" id="PTHR31162:SF0">
    <property type="entry name" value="MALIC ACID TRANSPORT PROTEIN"/>
    <property type="match status" value="1"/>
</dbReference>
<accession>A0ABR3W9H9</accession>
<feature type="transmembrane region" description="Helical" evidence="6">
    <location>
        <begin position="332"/>
        <end position="351"/>
    </location>
</feature>
<comment type="subcellular location">
    <subcellularLocation>
        <location evidence="1">Membrane</location>
        <topology evidence="1">Multi-pass membrane protein</topology>
    </subcellularLocation>
</comment>
<evidence type="ECO:0000256" key="6">
    <source>
        <dbReference type="SAM" id="Phobius"/>
    </source>
</evidence>
<comment type="caution">
    <text evidence="7">The sequence shown here is derived from an EMBL/GenBank/DDBJ whole genome shotgun (WGS) entry which is preliminary data.</text>
</comment>
<dbReference type="Pfam" id="PF03595">
    <property type="entry name" value="SLAC1"/>
    <property type="match status" value="1"/>
</dbReference>
<keyword evidence="2 6" id="KW-0812">Transmembrane</keyword>
<dbReference type="PANTHER" id="PTHR31162">
    <property type="entry name" value="MALIC ACID TRANSPORT PROTEIN-RELATED"/>
    <property type="match status" value="1"/>
</dbReference>
<dbReference type="InterPro" id="IPR030185">
    <property type="entry name" value="Mae1"/>
</dbReference>
<evidence type="ECO:0000256" key="4">
    <source>
        <dbReference type="ARBA" id="ARBA00023136"/>
    </source>
</evidence>
<feature type="transmembrane region" description="Helical" evidence="6">
    <location>
        <begin position="296"/>
        <end position="320"/>
    </location>
</feature>
<sequence length="421" mass="46864">MGDRHSDSMSGHRQNGHKVEDDKKDNREPRGDILGRLEHFTWANYTLSMSTGGISLLISESTQPNTFYGQQTIGKVVYIWDLLVFTLITAAITTRFVKYKGTFLASLAHPTEGLFSACFFLSLASIIGSIARYGIPNCGEWLVVVYRILFWIYFAATAIYAVGMYMVLFTSPKLKIDDMTPAWDLPIFPFMLSGTIATIGAGSSGGQPAYQAMPMVVAGLTAQGLGMLVSVMMYACYIRRMVQFGLPSPHSRPAMFIAVGPPGFTALALIGLAKAWPSHYNYFGEDEVTSQILQVMATMTAVFIWSSAFWFCCLAVASCLMCWRAMTFSMSWYAFIFPNVGFTIATINIGQAFESKAVEWVGTAMTLILITLYLFVFSCQVRALIRRDIVAEGKDEDVYINELRHKYGKVKWTENDAEKQA</sequence>
<keyword evidence="8" id="KW-1185">Reference proteome</keyword>
<dbReference type="InterPro" id="IPR038665">
    <property type="entry name" value="Voltage-dep_anion_channel_sf"/>
</dbReference>
<feature type="transmembrane region" description="Helical" evidence="6">
    <location>
        <begin position="215"/>
        <end position="235"/>
    </location>
</feature>
<evidence type="ECO:0008006" key="9">
    <source>
        <dbReference type="Google" id="ProtNLM"/>
    </source>
</evidence>
<feature type="transmembrane region" description="Helical" evidence="6">
    <location>
        <begin position="78"/>
        <end position="97"/>
    </location>
</feature>
<evidence type="ECO:0000256" key="5">
    <source>
        <dbReference type="SAM" id="MobiDB-lite"/>
    </source>
</evidence>
<name>A0ABR3W9H9_9PEZI</name>
<dbReference type="Proteomes" id="UP001583177">
    <property type="component" value="Unassembled WGS sequence"/>
</dbReference>
<keyword evidence="3 6" id="KW-1133">Transmembrane helix</keyword>
<dbReference type="Gene3D" id="1.50.10.150">
    <property type="entry name" value="Voltage-dependent anion channel"/>
    <property type="match status" value="1"/>
</dbReference>
<feature type="transmembrane region" description="Helical" evidence="6">
    <location>
        <begin position="148"/>
        <end position="170"/>
    </location>
</feature>
<evidence type="ECO:0000256" key="2">
    <source>
        <dbReference type="ARBA" id="ARBA00022692"/>
    </source>
</evidence>
<evidence type="ECO:0000313" key="8">
    <source>
        <dbReference type="Proteomes" id="UP001583177"/>
    </source>
</evidence>
<dbReference type="EMBL" id="JAWRVE010000120">
    <property type="protein sequence ID" value="KAL1856511.1"/>
    <property type="molecule type" value="Genomic_DNA"/>
</dbReference>
<feature type="compositionally biased region" description="Basic and acidic residues" evidence="5">
    <location>
        <begin position="17"/>
        <end position="30"/>
    </location>
</feature>
<reference evidence="7 8" key="1">
    <citation type="journal article" date="2024" name="IMA Fungus">
        <title>IMA Genome - F19 : A genome assembly and annotation guide to empower mycologists, including annotated draft genome sequences of Ceratocystis pirilliformis, Diaporthe australafricana, Fusarium ophioides, Paecilomyces lecythidis, and Sporothrix stenoceras.</title>
        <authorList>
            <person name="Aylward J."/>
            <person name="Wilson A.M."/>
            <person name="Visagie C.M."/>
            <person name="Spraker J."/>
            <person name="Barnes I."/>
            <person name="Buitendag C."/>
            <person name="Ceriani C."/>
            <person name="Del Mar Angel L."/>
            <person name="du Plessis D."/>
            <person name="Fuchs T."/>
            <person name="Gasser K."/>
            <person name="Kramer D."/>
            <person name="Li W."/>
            <person name="Munsamy K."/>
            <person name="Piso A."/>
            <person name="Price J.L."/>
            <person name="Sonnekus B."/>
            <person name="Thomas C."/>
            <person name="van der Nest A."/>
            <person name="van Dijk A."/>
            <person name="van Heerden A."/>
            <person name="van Vuuren N."/>
            <person name="Yilmaz N."/>
            <person name="Duong T.A."/>
            <person name="van der Merwe N.A."/>
            <person name="Wingfield M.J."/>
            <person name="Wingfield B.D."/>
        </authorList>
    </citation>
    <scope>NUCLEOTIDE SEQUENCE [LARGE SCALE GENOMIC DNA]</scope>
    <source>
        <strain evidence="7 8">CMW 18300</strain>
    </source>
</reference>
<evidence type="ECO:0000313" key="7">
    <source>
        <dbReference type="EMBL" id="KAL1856511.1"/>
    </source>
</evidence>